<protein>
    <recommendedName>
        <fullName evidence="4">PEP-CTERM protein-sorting domain-containing protein</fullName>
    </recommendedName>
</protein>
<dbReference type="OrthoDB" id="267377at2"/>
<name>A0A517U1P8_9BACT</name>
<evidence type="ECO:0000313" key="2">
    <source>
        <dbReference type="EMBL" id="QDT74528.1"/>
    </source>
</evidence>
<sequence length="416" mass="43909" precursor="true">MVRMPSDASLRSCSKFYLLVLTSLSLVGGAIAAPAYDIRFAAVQGDPVGSQTLTGVGSQVVSNNDLGEVVFAGNTLIRSVVDAAGQRHLSSVPLGNPQLNAIPLTGAFDPSVNDSGQVAYQGAFGPFGSNYGIVFNNQVLVSTQDSIHGSPINWFSQVTLNNAGQVLSAAHNDVAEAYFVNDQAVVTSGQVIDGIEIRDLSLWPTINDSGTVAFMGQWATGRGIFTASHKIVIEGDTIDGHHLSFIDGGTALNNAGEIVFPARFDDGQYGLFSQNKLLVRTGDLIDGHTITFISQRVAIDDLGDIAFTAQYDDGQYGIFTREQLIASVGDIIDGRELQSVGQSSNGANMLAINNLGEIAFHAYLDGGAGSMLLARPVPEPSVVALTFATALLSLSCRRRAYCTLRSSQMSLTSPVL</sequence>
<feature type="signal peptide" evidence="1">
    <location>
        <begin position="1"/>
        <end position="32"/>
    </location>
</feature>
<proteinExistence type="predicted"/>
<organism evidence="2 3">
    <name type="scientific">Lacipirellula limnantheis</name>
    <dbReference type="NCBI Taxonomy" id="2528024"/>
    <lineage>
        <taxon>Bacteria</taxon>
        <taxon>Pseudomonadati</taxon>
        <taxon>Planctomycetota</taxon>
        <taxon>Planctomycetia</taxon>
        <taxon>Pirellulales</taxon>
        <taxon>Lacipirellulaceae</taxon>
        <taxon>Lacipirellula</taxon>
    </lineage>
</organism>
<dbReference type="KEGG" id="llh:I41_37250"/>
<dbReference type="NCBIfam" id="TIGR02595">
    <property type="entry name" value="PEP_CTERM"/>
    <property type="match status" value="1"/>
</dbReference>
<dbReference type="NCBIfam" id="TIGR05002">
    <property type="entry name" value="NxxGxxAF_repeat"/>
    <property type="match status" value="1"/>
</dbReference>
<dbReference type="EMBL" id="CP036339">
    <property type="protein sequence ID" value="QDT74528.1"/>
    <property type="molecule type" value="Genomic_DNA"/>
</dbReference>
<feature type="chain" id="PRO_5022236984" description="PEP-CTERM protein-sorting domain-containing protein" evidence="1">
    <location>
        <begin position="33"/>
        <end position="416"/>
    </location>
</feature>
<dbReference type="AlphaFoldDB" id="A0A517U1P8"/>
<evidence type="ECO:0000313" key="3">
    <source>
        <dbReference type="Proteomes" id="UP000317909"/>
    </source>
</evidence>
<dbReference type="InterPro" id="IPR013424">
    <property type="entry name" value="Ice-binding_C"/>
</dbReference>
<dbReference type="Proteomes" id="UP000317909">
    <property type="component" value="Chromosome"/>
</dbReference>
<evidence type="ECO:0008006" key="4">
    <source>
        <dbReference type="Google" id="ProtNLM"/>
    </source>
</evidence>
<evidence type="ECO:0000256" key="1">
    <source>
        <dbReference type="SAM" id="SignalP"/>
    </source>
</evidence>
<reference evidence="2 3" key="1">
    <citation type="submission" date="2019-02" db="EMBL/GenBank/DDBJ databases">
        <title>Deep-cultivation of Planctomycetes and their phenomic and genomic characterization uncovers novel biology.</title>
        <authorList>
            <person name="Wiegand S."/>
            <person name="Jogler M."/>
            <person name="Boedeker C."/>
            <person name="Pinto D."/>
            <person name="Vollmers J."/>
            <person name="Rivas-Marin E."/>
            <person name="Kohn T."/>
            <person name="Peeters S.H."/>
            <person name="Heuer A."/>
            <person name="Rast P."/>
            <person name="Oberbeckmann S."/>
            <person name="Bunk B."/>
            <person name="Jeske O."/>
            <person name="Meyerdierks A."/>
            <person name="Storesund J.E."/>
            <person name="Kallscheuer N."/>
            <person name="Luecker S."/>
            <person name="Lage O.M."/>
            <person name="Pohl T."/>
            <person name="Merkel B.J."/>
            <person name="Hornburger P."/>
            <person name="Mueller R.-W."/>
            <person name="Bruemmer F."/>
            <person name="Labrenz M."/>
            <person name="Spormann A.M."/>
            <person name="Op den Camp H."/>
            <person name="Overmann J."/>
            <person name="Amann R."/>
            <person name="Jetten M.S.M."/>
            <person name="Mascher T."/>
            <person name="Medema M.H."/>
            <person name="Devos D.P."/>
            <person name="Kaster A.-K."/>
            <person name="Ovreas L."/>
            <person name="Rohde M."/>
            <person name="Galperin M.Y."/>
            <person name="Jogler C."/>
        </authorList>
    </citation>
    <scope>NUCLEOTIDE SEQUENCE [LARGE SCALE GENOMIC DNA]</scope>
    <source>
        <strain evidence="2 3">I41</strain>
    </source>
</reference>
<accession>A0A517U1P8</accession>
<keyword evidence="3" id="KW-1185">Reference proteome</keyword>
<dbReference type="RefSeq" id="WP_145434266.1">
    <property type="nucleotide sequence ID" value="NZ_CP036339.1"/>
</dbReference>
<keyword evidence="1" id="KW-0732">Signal</keyword>
<gene>
    <name evidence="2" type="ORF">I41_37250</name>
</gene>